<dbReference type="PANTHER" id="PTHR37422:SF13">
    <property type="entry name" value="LIPOPOLYSACCHARIDE BIOSYNTHESIS PROTEIN PA4999-RELATED"/>
    <property type="match status" value="1"/>
</dbReference>
<keyword evidence="8" id="KW-1185">Reference proteome</keyword>
<evidence type="ECO:0000259" key="6">
    <source>
        <dbReference type="Pfam" id="PF04932"/>
    </source>
</evidence>
<feature type="transmembrane region" description="Helical" evidence="5">
    <location>
        <begin position="247"/>
        <end position="270"/>
    </location>
</feature>
<dbReference type="InterPro" id="IPR007016">
    <property type="entry name" value="O-antigen_ligase-rel_domated"/>
</dbReference>
<dbReference type="Pfam" id="PF04932">
    <property type="entry name" value="Wzy_C"/>
    <property type="match status" value="1"/>
</dbReference>
<evidence type="ECO:0000256" key="3">
    <source>
        <dbReference type="ARBA" id="ARBA00022989"/>
    </source>
</evidence>
<evidence type="ECO:0000256" key="1">
    <source>
        <dbReference type="ARBA" id="ARBA00004141"/>
    </source>
</evidence>
<sequence>MKSSRWTTTLWDSLAALAVLLALETQLRFSHGPMGPGEFLLSLWLAPPIVIAVLRRPRVLPWPFWEILRFWSTLAAALCLGVMATYIRNVPVDWSLVVHDIIAYAFLAAMTAALTILPDGPIRLYRMLWMIVLIGTLLLLLQLANAQGLFKYGTMDPWYWDRMRGWSDNPNQFALMCLLIGFFALALAERTPKVWAKSLATACAGVGLGIGLLAKSNAFSAVVVAILAFFTLAKLARAFARAEKQGVPLASLSLAIMALVGWIACVEAYVSDIRIDAIKASSAIARDDEANEDAALRVHLWEQAIKVGTESMGLGLGPGPHLEIPPSILAGRRDSDTPVNIQHPKPGLAPNFEAHNTVLELFVQGGVMAVLAFGSVIALGVYRSWKAGFDGTTALLFAILIFGSFHVVFRHPSVWFAISFALVGRPRSAGEVAASPSLWPTEERVTQRRAVITS</sequence>
<protein>
    <submittedName>
        <fullName evidence="7">Polymerase</fullName>
    </submittedName>
</protein>
<feature type="transmembrane region" description="Helical" evidence="5">
    <location>
        <begin position="218"/>
        <end position="235"/>
    </location>
</feature>
<accession>A0ABQ6CC66</accession>
<feature type="transmembrane region" description="Helical" evidence="5">
    <location>
        <begin position="170"/>
        <end position="187"/>
    </location>
</feature>
<feature type="domain" description="O-antigen ligase-related" evidence="6">
    <location>
        <begin position="212"/>
        <end position="373"/>
    </location>
</feature>
<keyword evidence="2 5" id="KW-0812">Transmembrane</keyword>
<proteinExistence type="predicted"/>
<organism evidence="7 8">
    <name type="scientific">Labrys miyagiensis</name>
    <dbReference type="NCBI Taxonomy" id="346912"/>
    <lineage>
        <taxon>Bacteria</taxon>
        <taxon>Pseudomonadati</taxon>
        <taxon>Pseudomonadota</taxon>
        <taxon>Alphaproteobacteria</taxon>
        <taxon>Hyphomicrobiales</taxon>
        <taxon>Xanthobacteraceae</taxon>
        <taxon>Labrys</taxon>
    </lineage>
</organism>
<feature type="transmembrane region" description="Helical" evidence="5">
    <location>
        <begin position="361"/>
        <end position="382"/>
    </location>
</feature>
<gene>
    <name evidence="7" type="ORF">GCM10007874_08660</name>
</gene>
<feature type="transmembrane region" description="Helical" evidence="5">
    <location>
        <begin position="394"/>
        <end position="418"/>
    </location>
</feature>
<name>A0ABQ6CC66_9HYPH</name>
<dbReference type="EMBL" id="BSPC01000006">
    <property type="protein sequence ID" value="GLS17851.1"/>
    <property type="molecule type" value="Genomic_DNA"/>
</dbReference>
<feature type="transmembrane region" description="Helical" evidence="5">
    <location>
        <begin position="128"/>
        <end position="150"/>
    </location>
</feature>
<evidence type="ECO:0000313" key="8">
    <source>
        <dbReference type="Proteomes" id="UP001156882"/>
    </source>
</evidence>
<feature type="transmembrane region" description="Helical" evidence="5">
    <location>
        <begin position="194"/>
        <end position="212"/>
    </location>
</feature>
<comment type="subcellular location">
    <subcellularLocation>
        <location evidence="1">Membrane</location>
        <topology evidence="1">Multi-pass membrane protein</topology>
    </subcellularLocation>
</comment>
<dbReference type="PANTHER" id="PTHR37422">
    <property type="entry name" value="TEICHURONIC ACID BIOSYNTHESIS PROTEIN TUAE"/>
    <property type="match status" value="1"/>
</dbReference>
<evidence type="ECO:0000256" key="5">
    <source>
        <dbReference type="SAM" id="Phobius"/>
    </source>
</evidence>
<evidence type="ECO:0000256" key="2">
    <source>
        <dbReference type="ARBA" id="ARBA00022692"/>
    </source>
</evidence>
<dbReference type="InterPro" id="IPR051533">
    <property type="entry name" value="WaaL-like"/>
</dbReference>
<evidence type="ECO:0000313" key="7">
    <source>
        <dbReference type="EMBL" id="GLS17851.1"/>
    </source>
</evidence>
<keyword evidence="4 5" id="KW-0472">Membrane</keyword>
<feature type="transmembrane region" description="Helical" evidence="5">
    <location>
        <begin position="94"/>
        <end position="116"/>
    </location>
</feature>
<keyword evidence="3 5" id="KW-1133">Transmembrane helix</keyword>
<reference evidence="8" key="1">
    <citation type="journal article" date="2019" name="Int. J. Syst. Evol. Microbiol.">
        <title>The Global Catalogue of Microorganisms (GCM) 10K type strain sequencing project: providing services to taxonomists for standard genome sequencing and annotation.</title>
        <authorList>
            <consortium name="The Broad Institute Genomics Platform"/>
            <consortium name="The Broad Institute Genome Sequencing Center for Infectious Disease"/>
            <person name="Wu L."/>
            <person name="Ma J."/>
        </authorList>
    </citation>
    <scope>NUCLEOTIDE SEQUENCE [LARGE SCALE GENOMIC DNA]</scope>
    <source>
        <strain evidence="8">NBRC 101365</strain>
    </source>
</reference>
<evidence type="ECO:0000256" key="4">
    <source>
        <dbReference type="ARBA" id="ARBA00023136"/>
    </source>
</evidence>
<comment type="caution">
    <text evidence="7">The sequence shown here is derived from an EMBL/GenBank/DDBJ whole genome shotgun (WGS) entry which is preliminary data.</text>
</comment>
<dbReference type="Proteomes" id="UP001156882">
    <property type="component" value="Unassembled WGS sequence"/>
</dbReference>
<feature type="transmembrane region" description="Helical" evidence="5">
    <location>
        <begin position="67"/>
        <end position="88"/>
    </location>
</feature>